<evidence type="ECO:0000256" key="3">
    <source>
        <dbReference type="SAM" id="SignalP"/>
    </source>
</evidence>
<reference evidence="5 6" key="1">
    <citation type="submission" date="2016-08" db="EMBL/GenBank/DDBJ databases">
        <title>Draft genome sequence of Candidatus Piscirickettsia litoralis, from seawater.</title>
        <authorList>
            <person name="Wan X."/>
            <person name="Lee A.J."/>
            <person name="Hou S."/>
            <person name="Donachie S.P."/>
        </authorList>
    </citation>
    <scope>NUCLEOTIDE SEQUENCE [LARGE SCALE GENOMIC DNA]</scope>
    <source>
        <strain evidence="5 6">Y2</strain>
    </source>
</reference>
<feature type="signal peptide" evidence="3">
    <location>
        <begin position="1"/>
        <end position="22"/>
    </location>
</feature>
<accession>A0ABX3A4E6</accession>
<dbReference type="Pfam" id="PF00497">
    <property type="entry name" value="SBP_bac_3"/>
    <property type="match status" value="1"/>
</dbReference>
<sequence>MKILSLFIFWLHLLLLSVPALAKETLTFAYQDSENFPYQLGNGQTIPTLLPGLAVDIVKLAAKRLNLTVKLVRMPWKRALVSLGANQVDGVFNASFKRVRERYGVYPMIEGHVDASKKSYANSYSFYGLKSSKLSFENKQLLPHSPKMKVVTIRGFSIAEDLKNMNVRVVEVSTVAEAFHLLKLGRVKVAAIFSLSGDFYLKKDQNIYRDIVKIEPPIKTKNYYLMLSKQFVRNHPKLATRIWQEIGKIRASGEINTLSEKYFSELK</sequence>
<evidence type="ECO:0000313" key="6">
    <source>
        <dbReference type="Proteomes" id="UP000094329"/>
    </source>
</evidence>
<feature type="chain" id="PRO_5046561676" description="Solute-binding protein family 3/N-terminal domain-containing protein" evidence="3">
    <location>
        <begin position="23"/>
        <end position="267"/>
    </location>
</feature>
<dbReference type="Proteomes" id="UP000094329">
    <property type="component" value="Unassembled WGS sequence"/>
</dbReference>
<dbReference type="PANTHER" id="PTHR35936:SF35">
    <property type="entry name" value="L-CYSTINE-BINDING PROTEIN TCYJ"/>
    <property type="match status" value="1"/>
</dbReference>
<evidence type="ECO:0000256" key="1">
    <source>
        <dbReference type="ARBA" id="ARBA00010333"/>
    </source>
</evidence>
<gene>
    <name evidence="5" type="ORF">BGC07_04050</name>
</gene>
<evidence type="ECO:0000313" key="5">
    <source>
        <dbReference type="EMBL" id="ODN42260.1"/>
    </source>
</evidence>
<evidence type="ECO:0000256" key="2">
    <source>
        <dbReference type="ARBA" id="ARBA00022729"/>
    </source>
</evidence>
<comment type="similarity">
    <text evidence="1">Belongs to the bacterial solute-binding protein 3 family.</text>
</comment>
<evidence type="ECO:0000259" key="4">
    <source>
        <dbReference type="SMART" id="SM00062"/>
    </source>
</evidence>
<organism evidence="5 6">
    <name type="scientific">Piscirickettsia litoralis</name>
    <dbReference type="NCBI Taxonomy" id="1891921"/>
    <lineage>
        <taxon>Bacteria</taxon>
        <taxon>Pseudomonadati</taxon>
        <taxon>Pseudomonadota</taxon>
        <taxon>Gammaproteobacteria</taxon>
        <taxon>Thiotrichales</taxon>
        <taxon>Piscirickettsiaceae</taxon>
        <taxon>Piscirickettsia</taxon>
    </lineage>
</organism>
<dbReference type="EMBL" id="MDTU01000001">
    <property type="protein sequence ID" value="ODN42260.1"/>
    <property type="molecule type" value="Genomic_DNA"/>
</dbReference>
<protein>
    <recommendedName>
        <fullName evidence="4">Solute-binding protein family 3/N-terminal domain-containing protein</fullName>
    </recommendedName>
</protein>
<dbReference type="Gene3D" id="3.40.190.10">
    <property type="entry name" value="Periplasmic binding protein-like II"/>
    <property type="match status" value="2"/>
</dbReference>
<dbReference type="PANTHER" id="PTHR35936">
    <property type="entry name" value="MEMBRANE-BOUND LYTIC MUREIN TRANSGLYCOSYLASE F"/>
    <property type="match status" value="1"/>
</dbReference>
<name>A0ABX3A4E6_9GAMM</name>
<proteinExistence type="inferred from homology"/>
<feature type="domain" description="Solute-binding protein family 3/N-terminal" evidence="4">
    <location>
        <begin position="25"/>
        <end position="266"/>
    </location>
</feature>
<dbReference type="SUPFAM" id="SSF53850">
    <property type="entry name" value="Periplasmic binding protein-like II"/>
    <property type="match status" value="1"/>
</dbReference>
<dbReference type="InterPro" id="IPR001638">
    <property type="entry name" value="Solute-binding_3/MltF_N"/>
</dbReference>
<keyword evidence="2 3" id="KW-0732">Signal</keyword>
<comment type="caution">
    <text evidence="5">The sequence shown here is derived from an EMBL/GenBank/DDBJ whole genome shotgun (WGS) entry which is preliminary data.</text>
</comment>
<dbReference type="SMART" id="SM00062">
    <property type="entry name" value="PBPb"/>
    <property type="match status" value="1"/>
</dbReference>
<dbReference type="RefSeq" id="WP_069312057.1">
    <property type="nucleotide sequence ID" value="NZ_MDTU01000001.1"/>
</dbReference>
<keyword evidence="6" id="KW-1185">Reference proteome</keyword>